<feature type="compositionally biased region" description="Polar residues" evidence="1">
    <location>
        <begin position="672"/>
        <end position="683"/>
    </location>
</feature>
<dbReference type="EMBL" id="CP080096">
    <property type="protein sequence ID" value="QYD72749.1"/>
    <property type="molecule type" value="Genomic_DNA"/>
</dbReference>
<evidence type="ECO:0000313" key="2">
    <source>
        <dbReference type="EMBL" id="QYD72749.1"/>
    </source>
</evidence>
<feature type="region of interest" description="Disordered" evidence="1">
    <location>
        <begin position="605"/>
        <end position="632"/>
    </location>
</feature>
<sequence>MLVNRRSNDPRALFDDDQRPDAQRPSPQQRPHGADPTSDRTSTAPSGPSRRANAAHRNRSERAASASAKPTDNRKLVTDIKRVLATSQMPVWNQSSDYIRGSIEYDLGHDRSSLDAAADKVRAAQAKLDKARSEMTASADPFSGIPWPADYDAYRAAQDELARAKQARDDAEKTSDEMNRKHLSNASPYVGGALTLDSDNRLIRGQNDQATNWIVSATDARALVSSAASKAKDRIDEQSGKMWEQLVLDMRAWREKNIGKLDSGSIDRQMNKTSETYLLLLQDAALKKSIIDARVKNFNDLLDKNQSAVLSKRSAEEPEEKSALVTLLRERRTGLESAIADVNDQASLAGSLMTATVNDSRLATPRTSETPFVSEASYRGAPNDYAAKLTFYDTSTGKDALIGTKDLGITTIAMPKTDKGNTAAAILPDAIVPPPLTPPGTQLKLVYSYQRLSAASYPEQNGIAFKTQQKTSAQNQAEKDFTKYGGPVAGLVRAGEYGYVRFNNSQFVKDNLPTLSRFQTPMMPFHEPIPASVQFATRGVSIASEFTRGAMYLQSAADKVARGADPTSDYVAAGAAFAQGTVDSSIGLYVDAALVSASQYKADHPQAKLSGKPTPPLFPQAPGEPLQGVSYEYKPDGTIETAQAIDPETGQLRTHTPAREEFSMRDLADNAEPSTSGSNSAPTSAPGEHFVRLPPAIADSEVQTGIGESAGRIVQSAEKVAQAYQPLNTSGLPQINKSRARLNALVVELRENADTLKNSFQKFAFDVELNRANQLGGNKWPIPGGVKLMAYASAGLIVPALVEYGVKVSGYIEKVKQGTVTETDNLSLAASTAGTAAMITPYIPVVGPVVTPFLLIAGMVMNAVAGSLDKTPVEKVAMQLNSQTAHPLANLGGYDPIVKPAPQG</sequence>
<gene>
    <name evidence="2" type="ORF">KZJ38_23950</name>
</gene>
<keyword evidence="3" id="KW-1185">Reference proteome</keyword>
<feature type="compositionally biased region" description="Basic and acidic residues" evidence="1">
    <location>
        <begin position="1"/>
        <end position="22"/>
    </location>
</feature>
<feature type="region of interest" description="Disordered" evidence="1">
    <location>
        <begin position="669"/>
        <end position="690"/>
    </location>
</feature>
<evidence type="ECO:0000256" key="1">
    <source>
        <dbReference type="SAM" id="MobiDB-lite"/>
    </source>
</evidence>
<accession>A0ABX8UUS8</accession>
<feature type="compositionally biased region" description="Basic and acidic residues" evidence="1">
    <location>
        <begin position="163"/>
        <end position="180"/>
    </location>
</feature>
<feature type="region of interest" description="Disordered" evidence="1">
    <location>
        <begin position="163"/>
        <end position="184"/>
    </location>
</feature>
<proteinExistence type="predicted"/>
<organism evidence="2 3">
    <name type="scientific">Paraburkholderia edwinii</name>
    <dbReference type="NCBI Taxonomy" id="2861782"/>
    <lineage>
        <taxon>Bacteria</taxon>
        <taxon>Pseudomonadati</taxon>
        <taxon>Pseudomonadota</taxon>
        <taxon>Betaproteobacteria</taxon>
        <taxon>Burkholderiales</taxon>
        <taxon>Burkholderiaceae</taxon>
        <taxon>Paraburkholderia</taxon>
    </lineage>
</organism>
<dbReference type="RefSeq" id="WP_219802171.1">
    <property type="nucleotide sequence ID" value="NZ_CP080096.1"/>
</dbReference>
<protein>
    <submittedName>
        <fullName evidence="2">Uncharacterized protein</fullName>
    </submittedName>
</protein>
<dbReference type="Proteomes" id="UP000826462">
    <property type="component" value="Chromosome 2"/>
</dbReference>
<evidence type="ECO:0000313" key="3">
    <source>
        <dbReference type="Proteomes" id="UP000826462"/>
    </source>
</evidence>
<feature type="region of interest" description="Disordered" evidence="1">
    <location>
        <begin position="1"/>
        <end position="74"/>
    </location>
</feature>
<name>A0ABX8UUS8_9BURK</name>
<reference evidence="2 3" key="1">
    <citation type="submission" date="2021-07" db="EMBL/GenBank/DDBJ databases">
        <title>Paraburkholderia edwinii protects Aspergillus sp. from phenazines by acting as a toxin sponge.</title>
        <authorList>
            <person name="Dahlstrom K.M."/>
            <person name="Newman D.K."/>
        </authorList>
    </citation>
    <scope>NUCLEOTIDE SEQUENCE [LARGE SCALE GENOMIC DNA]</scope>
    <source>
        <strain evidence="2 3">Pe01</strain>
    </source>
</reference>